<keyword evidence="6" id="KW-0539">Nucleus</keyword>
<dbReference type="InterPro" id="IPR008906">
    <property type="entry name" value="HATC_C_dom"/>
</dbReference>
<accession>A0A8C6SXB5</accession>
<feature type="domain" description="BED-type" evidence="10">
    <location>
        <begin position="8"/>
        <end position="67"/>
    </location>
</feature>
<evidence type="ECO:0000256" key="1">
    <source>
        <dbReference type="ARBA" id="ARBA00004123"/>
    </source>
</evidence>
<feature type="compositionally biased region" description="Polar residues" evidence="8">
    <location>
        <begin position="760"/>
        <end position="771"/>
    </location>
</feature>
<dbReference type="Ensembl" id="ENSNMLT00000014752.1">
    <property type="protein sequence ID" value="ENSNMLP00000013095.1"/>
    <property type="gene ID" value="ENSNMLG00000008836.1"/>
</dbReference>
<protein>
    <submittedName>
        <fullName evidence="11">Uncharacterized protein</fullName>
    </submittedName>
</protein>
<evidence type="ECO:0000256" key="8">
    <source>
        <dbReference type="SAM" id="MobiDB-lite"/>
    </source>
</evidence>
<organism evidence="11 12">
    <name type="scientific">Neogobius melanostomus</name>
    <name type="common">round goby</name>
    <dbReference type="NCBI Taxonomy" id="47308"/>
    <lineage>
        <taxon>Eukaryota</taxon>
        <taxon>Metazoa</taxon>
        <taxon>Chordata</taxon>
        <taxon>Craniata</taxon>
        <taxon>Vertebrata</taxon>
        <taxon>Euteleostomi</taxon>
        <taxon>Actinopterygii</taxon>
        <taxon>Neopterygii</taxon>
        <taxon>Teleostei</taxon>
        <taxon>Neoteleostei</taxon>
        <taxon>Acanthomorphata</taxon>
        <taxon>Gobiaria</taxon>
        <taxon>Gobiiformes</taxon>
        <taxon>Gobioidei</taxon>
        <taxon>Gobiidae</taxon>
        <taxon>Benthophilinae</taxon>
        <taxon>Neogobiini</taxon>
        <taxon>Neogobius</taxon>
    </lineage>
</organism>
<feature type="compositionally biased region" description="Basic and acidic residues" evidence="8">
    <location>
        <begin position="1066"/>
        <end position="1078"/>
    </location>
</feature>
<evidence type="ECO:0000313" key="12">
    <source>
        <dbReference type="Proteomes" id="UP000694523"/>
    </source>
</evidence>
<dbReference type="InterPro" id="IPR052717">
    <property type="entry name" value="Vacuolar_transposase_reg"/>
</dbReference>
<feature type="domain" description="BED-type" evidence="10">
    <location>
        <begin position="465"/>
        <end position="516"/>
    </location>
</feature>
<feature type="compositionally biased region" description="Low complexity" evidence="8">
    <location>
        <begin position="1047"/>
        <end position="1056"/>
    </location>
</feature>
<dbReference type="GO" id="GO:0003677">
    <property type="term" value="F:DNA binding"/>
    <property type="evidence" value="ECO:0007669"/>
    <property type="project" value="UniProtKB-KW"/>
</dbReference>
<keyword evidence="5" id="KW-0238">DNA-binding</keyword>
<dbReference type="PROSITE" id="PS50280">
    <property type="entry name" value="SET"/>
    <property type="match status" value="1"/>
</dbReference>
<dbReference type="AlphaFoldDB" id="A0A8C6SXB5"/>
<feature type="domain" description="SET" evidence="9">
    <location>
        <begin position="1"/>
        <end position="252"/>
    </location>
</feature>
<dbReference type="SUPFAM" id="SSF57667">
    <property type="entry name" value="beta-beta-alpha zinc fingers"/>
    <property type="match status" value="3"/>
</dbReference>
<feature type="region of interest" description="Disordered" evidence="8">
    <location>
        <begin position="519"/>
        <end position="545"/>
    </location>
</feature>
<evidence type="ECO:0000259" key="10">
    <source>
        <dbReference type="PROSITE" id="PS50808"/>
    </source>
</evidence>
<feature type="region of interest" description="Disordered" evidence="8">
    <location>
        <begin position="754"/>
        <end position="790"/>
    </location>
</feature>
<reference evidence="11" key="2">
    <citation type="submission" date="2025-09" db="UniProtKB">
        <authorList>
            <consortium name="Ensembl"/>
        </authorList>
    </citation>
    <scope>IDENTIFICATION</scope>
</reference>
<evidence type="ECO:0000256" key="3">
    <source>
        <dbReference type="ARBA" id="ARBA00022771"/>
    </source>
</evidence>
<dbReference type="GO" id="GO:0006357">
    <property type="term" value="P:regulation of transcription by RNA polymerase II"/>
    <property type="evidence" value="ECO:0007669"/>
    <property type="project" value="TreeGrafter"/>
</dbReference>
<dbReference type="InterPro" id="IPR001214">
    <property type="entry name" value="SET_dom"/>
</dbReference>
<dbReference type="Proteomes" id="UP000694523">
    <property type="component" value="Unplaced"/>
</dbReference>
<dbReference type="InterPro" id="IPR012337">
    <property type="entry name" value="RNaseH-like_sf"/>
</dbReference>
<evidence type="ECO:0000256" key="6">
    <source>
        <dbReference type="ARBA" id="ARBA00023242"/>
    </source>
</evidence>
<keyword evidence="3 7" id="KW-0863">Zinc-finger</keyword>
<evidence type="ECO:0000256" key="7">
    <source>
        <dbReference type="PROSITE-ProRule" id="PRU00027"/>
    </source>
</evidence>
<dbReference type="GO" id="GO:0046983">
    <property type="term" value="F:protein dimerization activity"/>
    <property type="evidence" value="ECO:0007669"/>
    <property type="project" value="InterPro"/>
</dbReference>
<sequence>MDLIGKPRSKSVVWMYFGFRADENGFPLRSDEVICRLCRKIVLAKGGNTTNLRSHLKRRHRAEIANSPFSASLGVGPETAVLDQSHEELIQELQSLSAQADSNHNYVPDAVLPPGEPWLHGGPSRAALSLPSCLSLSEFSKPHSPTSESYIIDMKVLARCHLQVGIMFGPYIGEMCKGHVPDNLKYAWAIRDESAFAYVDGSDPNISNWMRFVTFTSCEDEHNLTVFQFYRKIYYKVSQPISEGDELKVWVGRDYASLLGLDYTGENMKCQVGEKESFLRPLQDIQLVTLPEPSSSALWSDHSQSQSPMPIISEVTSMNTGGASGHSSPAVPSSLGYLPGPHPFENKYHFLPGTERLVGNPDVSHAPIYGEQSLWYFFGFEPDHTGRPLDKTTAICKLCGDHVSCGGGVYEIKSHLNSKHQIKQRETSNTSSQRLSAATFPPSIHSSCGKTVAKIEPRELRLLQRYRSNVWKYFGFYVNDDGELDKTYAICSLCHYSVKCIWGSTSNLRHHLERKHDVGNLDDSSHTALPPLTAAPGSEDSIHSDTTRVTRCSGDEEVPRSIVPTSTASASSVTVTDSILYFLITDLQPPSFVRGKGFQHLISSLLPHIRELPSKTKLEFLLNELYTKSKTNMAQILRTNTDTVNYMAPLEVEQSRRKKDVPHLVNFSVDVWFHTWQGNTEMYLSLWVHYIDANFTCHNRALSTQKLSKSGLNLKSVESQVRAMGEEWGIFQANLSVLGGEGWDDIRVVPMRSEKVGEASGSNTHPNSTTFLERDESTSPVEQDTERSQTSEGLASVPCFFTAVQSCIDELMSMNAVSKVLSLFQNIVAVLFGEQDQIRGSNEIYATQLSQLMTKEEKVEVKVWAYSRPTWNKLYLLLNMLLKNKVLLRDIINRLKEDTSCESSSSENSTPTGSSQSMRTEWKVVEDLCLVLKPLDVACQTLAKEDFPRLSLIKPILTGLLSRHLVTRPGDSPILKEAKTMMRYNLSHWYDTPTVNRVLNVACALDPQFHGLGFMSDQEQTDTFQWLKKEAVRISNEPNKNKKSQQNKRSPSPSSPDESRRRSKRLKDTEPINFRDIEGSDGEECEIDPDDSEWVEPPPEEGLSGMEFLLGDLYSSGNKSKQRSVEESVEMELNVFRSDNGASPGIEPLQWWKTKTMQLPLLAMVAQAYLSAPAVAGNAAQCYLQEGTGTSRGKRSNIPPENLDAILFLHHNNIQKTKLKLF</sequence>
<keyword evidence="4" id="KW-0862">Zinc</keyword>
<evidence type="ECO:0000313" key="11">
    <source>
        <dbReference type="Ensembl" id="ENSNMLP00000013095.1"/>
    </source>
</evidence>
<dbReference type="SMART" id="SM00614">
    <property type="entry name" value="ZnF_BED"/>
    <property type="match status" value="2"/>
</dbReference>
<dbReference type="Pfam" id="PF02892">
    <property type="entry name" value="zf-BED"/>
    <property type="match status" value="3"/>
</dbReference>
<evidence type="ECO:0000256" key="4">
    <source>
        <dbReference type="ARBA" id="ARBA00022833"/>
    </source>
</evidence>
<dbReference type="InterPro" id="IPR003656">
    <property type="entry name" value="Znf_BED"/>
</dbReference>
<dbReference type="PANTHER" id="PTHR46169">
    <property type="entry name" value="DNA REPLICATION-RELATED ELEMENT FACTOR, ISOFORM A"/>
    <property type="match status" value="1"/>
</dbReference>
<feature type="compositionally biased region" description="Acidic residues" evidence="8">
    <location>
        <begin position="1079"/>
        <end position="1094"/>
    </location>
</feature>
<dbReference type="SUPFAM" id="SSF53098">
    <property type="entry name" value="Ribonuclease H-like"/>
    <property type="match status" value="1"/>
</dbReference>
<name>A0A8C6SXB5_9GOBI</name>
<dbReference type="PROSITE" id="PS50808">
    <property type="entry name" value="ZF_BED"/>
    <property type="match status" value="2"/>
</dbReference>
<dbReference type="InterPro" id="IPR036236">
    <property type="entry name" value="Znf_C2H2_sf"/>
</dbReference>
<dbReference type="PANTHER" id="PTHR46169:SF15">
    <property type="entry name" value="INNER CENTROMERE PROTEIN A-LIKE ISOFORM X1-RELATED"/>
    <property type="match status" value="1"/>
</dbReference>
<keyword evidence="12" id="KW-1185">Reference proteome</keyword>
<evidence type="ECO:0000256" key="2">
    <source>
        <dbReference type="ARBA" id="ARBA00022723"/>
    </source>
</evidence>
<dbReference type="GO" id="GO:0005634">
    <property type="term" value="C:nucleus"/>
    <property type="evidence" value="ECO:0007669"/>
    <property type="project" value="UniProtKB-SubCell"/>
</dbReference>
<reference evidence="11" key="1">
    <citation type="submission" date="2025-08" db="UniProtKB">
        <authorList>
            <consortium name="Ensembl"/>
        </authorList>
    </citation>
    <scope>IDENTIFICATION</scope>
</reference>
<dbReference type="Pfam" id="PF05699">
    <property type="entry name" value="Dimer_Tnp_hAT"/>
    <property type="match status" value="1"/>
</dbReference>
<feature type="region of interest" description="Disordered" evidence="8">
    <location>
        <begin position="1035"/>
        <end position="1099"/>
    </location>
</feature>
<comment type="subcellular location">
    <subcellularLocation>
        <location evidence="1">Nucleus</location>
    </subcellularLocation>
</comment>
<proteinExistence type="predicted"/>
<dbReference type="Pfam" id="PF21549">
    <property type="entry name" value="PRDM2_PR"/>
    <property type="match status" value="1"/>
</dbReference>
<evidence type="ECO:0000259" key="9">
    <source>
        <dbReference type="PROSITE" id="PS50280"/>
    </source>
</evidence>
<dbReference type="Gene3D" id="2.170.270.10">
    <property type="entry name" value="SET domain"/>
    <property type="match status" value="1"/>
</dbReference>
<evidence type="ECO:0000256" key="5">
    <source>
        <dbReference type="ARBA" id="ARBA00023125"/>
    </source>
</evidence>
<dbReference type="InterPro" id="IPR046341">
    <property type="entry name" value="SET_dom_sf"/>
</dbReference>
<keyword evidence="2" id="KW-0479">Metal-binding</keyword>
<dbReference type="GO" id="GO:0008270">
    <property type="term" value="F:zinc ion binding"/>
    <property type="evidence" value="ECO:0007669"/>
    <property type="project" value="UniProtKB-KW"/>
</dbReference>